<dbReference type="InterPro" id="IPR008312">
    <property type="entry name" value="T6SS_TssB1"/>
</dbReference>
<accession>A0ABS5ICF3</accession>
<dbReference type="Proteomes" id="UP000680714">
    <property type="component" value="Unassembled WGS sequence"/>
</dbReference>
<reference evidence="1 2" key="1">
    <citation type="submission" date="2021-04" db="EMBL/GenBank/DDBJ databases">
        <title>Magnetospirillum sulfuroxidans sp. nov., a facultative chemolithoautotrophic sulfur-oxidizing alphaproteobacterium isolated from freshwater sediment and proposals for Paramagetospirillum gen. nov., and Magnetospirillaceae fam. nov.</title>
        <authorList>
            <person name="Koziaeva V."/>
            <person name="Geelhoed J.S."/>
            <person name="Sorokin D.Y."/>
            <person name="Grouzdev D.S."/>
        </authorList>
    </citation>
    <scope>NUCLEOTIDE SEQUENCE [LARGE SCALE GENOMIC DNA]</scope>
    <source>
        <strain evidence="1 2">J10</strain>
    </source>
</reference>
<protein>
    <submittedName>
        <fullName evidence="1">Type VI secretion system contractile sheath small subunit</fullName>
    </submittedName>
</protein>
<evidence type="ECO:0000313" key="1">
    <source>
        <dbReference type="EMBL" id="MBR9972004.1"/>
    </source>
</evidence>
<dbReference type="NCBIfam" id="TIGR03358">
    <property type="entry name" value="VI_chp_5"/>
    <property type="match status" value="1"/>
</dbReference>
<dbReference type="Pfam" id="PF05591">
    <property type="entry name" value="T6SS_VipA"/>
    <property type="match status" value="1"/>
</dbReference>
<sequence>MAESSQKWLLRNRPPRVKITYDVETGGAIERKELPFIIGVLADLSGKPTEALPAVKDRKFVEIDRDNFNEVLASIKPELVVRVPNRLAPDNDEQLSAALSFSHMDDFGPVEVLKQVEPLRRLFEARERLRDLLTKLDGNDMLEGLLKQVAEDPAKQEELKKLLAPAAEEAAAE</sequence>
<proteinExistence type="predicted"/>
<dbReference type="PIRSF" id="PIRSF028301">
    <property type="entry name" value="UCP028301"/>
    <property type="match status" value="1"/>
</dbReference>
<keyword evidence="2" id="KW-1185">Reference proteome</keyword>
<comment type="caution">
    <text evidence="1">The sequence shown here is derived from an EMBL/GenBank/DDBJ whole genome shotgun (WGS) entry which is preliminary data.</text>
</comment>
<gene>
    <name evidence="1" type="primary">tssB</name>
    <name evidence="1" type="ORF">KEC16_09775</name>
</gene>
<dbReference type="PANTHER" id="PTHR35850:SF1">
    <property type="entry name" value="TYPE VI SECRETION SYSTEM SHEATH PROTEIN TSSB1"/>
    <property type="match status" value="1"/>
</dbReference>
<organism evidence="1 2">
    <name type="scientific">Magnetospirillum sulfuroxidans</name>
    <dbReference type="NCBI Taxonomy" id="611300"/>
    <lineage>
        <taxon>Bacteria</taxon>
        <taxon>Pseudomonadati</taxon>
        <taxon>Pseudomonadota</taxon>
        <taxon>Alphaproteobacteria</taxon>
        <taxon>Rhodospirillales</taxon>
        <taxon>Rhodospirillaceae</taxon>
        <taxon>Magnetospirillum</taxon>
    </lineage>
</organism>
<dbReference type="EMBL" id="JAGTUF010000007">
    <property type="protein sequence ID" value="MBR9972004.1"/>
    <property type="molecule type" value="Genomic_DNA"/>
</dbReference>
<name>A0ABS5ICF3_9PROT</name>
<evidence type="ECO:0000313" key="2">
    <source>
        <dbReference type="Proteomes" id="UP000680714"/>
    </source>
</evidence>
<dbReference type="RefSeq" id="WP_211548320.1">
    <property type="nucleotide sequence ID" value="NZ_JAGTUF010000007.1"/>
</dbReference>
<dbReference type="PANTHER" id="PTHR35850">
    <property type="entry name" value="CYTOPLASMIC PROTEIN-RELATED"/>
    <property type="match status" value="1"/>
</dbReference>